<dbReference type="GO" id="GO:0006368">
    <property type="term" value="P:transcription elongation by RNA polymerase II"/>
    <property type="evidence" value="ECO:0007669"/>
    <property type="project" value="TreeGrafter"/>
</dbReference>
<dbReference type="GO" id="GO:0032044">
    <property type="term" value="C:DSIF complex"/>
    <property type="evidence" value="ECO:0007669"/>
    <property type="project" value="TreeGrafter"/>
</dbReference>
<evidence type="ECO:0000313" key="4">
    <source>
        <dbReference type="Proteomes" id="UP000297245"/>
    </source>
</evidence>
<feature type="domain" description="KOW" evidence="2">
    <location>
        <begin position="718"/>
        <end position="745"/>
    </location>
</feature>
<dbReference type="GO" id="GO:0003729">
    <property type="term" value="F:mRNA binding"/>
    <property type="evidence" value="ECO:0007669"/>
    <property type="project" value="TreeGrafter"/>
</dbReference>
<dbReference type="PANTHER" id="PTHR11125">
    <property type="entry name" value="SUPPRESSOR OF TY 5"/>
    <property type="match status" value="1"/>
</dbReference>
<evidence type="ECO:0000259" key="2">
    <source>
        <dbReference type="SMART" id="SM00739"/>
    </source>
</evidence>
<reference evidence="3 4" key="1">
    <citation type="journal article" date="2019" name="Nat. Ecol. Evol.">
        <title>Megaphylogeny resolves global patterns of mushroom evolution.</title>
        <authorList>
            <person name="Varga T."/>
            <person name="Krizsan K."/>
            <person name="Foldi C."/>
            <person name="Dima B."/>
            <person name="Sanchez-Garcia M."/>
            <person name="Sanchez-Ramirez S."/>
            <person name="Szollosi G.J."/>
            <person name="Szarkandi J.G."/>
            <person name="Papp V."/>
            <person name="Albert L."/>
            <person name="Andreopoulos W."/>
            <person name="Angelini C."/>
            <person name="Antonin V."/>
            <person name="Barry K.W."/>
            <person name="Bougher N.L."/>
            <person name="Buchanan P."/>
            <person name="Buyck B."/>
            <person name="Bense V."/>
            <person name="Catcheside P."/>
            <person name="Chovatia M."/>
            <person name="Cooper J."/>
            <person name="Damon W."/>
            <person name="Desjardin D."/>
            <person name="Finy P."/>
            <person name="Geml J."/>
            <person name="Haridas S."/>
            <person name="Hughes K."/>
            <person name="Justo A."/>
            <person name="Karasinski D."/>
            <person name="Kautmanova I."/>
            <person name="Kiss B."/>
            <person name="Kocsube S."/>
            <person name="Kotiranta H."/>
            <person name="LaButti K.M."/>
            <person name="Lechner B.E."/>
            <person name="Liimatainen K."/>
            <person name="Lipzen A."/>
            <person name="Lukacs Z."/>
            <person name="Mihaltcheva S."/>
            <person name="Morgado L.N."/>
            <person name="Niskanen T."/>
            <person name="Noordeloos M.E."/>
            <person name="Ohm R.A."/>
            <person name="Ortiz-Santana B."/>
            <person name="Ovrebo C."/>
            <person name="Racz N."/>
            <person name="Riley R."/>
            <person name="Savchenko A."/>
            <person name="Shiryaev A."/>
            <person name="Soop K."/>
            <person name="Spirin V."/>
            <person name="Szebenyi C."/>
            <person name="Tomsovsky M."/>
            <person name="Tulloss R.E."/>
            <person name="Uehling J."/>
            <person name="Grigoriev I.V."/>
            <person name="Vagvolgyi C."/>
            <person name="Papp T."/>
            <person name="Martin F.M."/>
            <person name="Miettinen O."/>
            <person name="Hibbett D.S."/>
            <person name="Nagy L.G."/>
        </authorList>
    </citation>
    <scope>NUCLEOTIDE SEQUENCE [LARGE SCALE GENOMIC DNA]</scope>
    <source>
        <strain evidence="3 4">CBS 962.96</strain>
    </source>
</reference>
<dbReference type="EMBL" id="ML179956">
    <property type="protein sequence ID" value="THU79958.1"/>
    <property type="molecule type" value="Genomic_DNA"/>
</dbReference>
<evidence type="ECO:0000313" key="3">
    <source>
        <dbReference type="EMBL" id="THU79958.1"/>
    </source>
</evidence>
<feature type="compositionally biased region" description="Polar residues" evidence="1">
    <location>
        <begin position="512"/>
        <end position="533"/>
    </location>
</feature>
<evidence type="ECO:0000256" key="1">
    <source>
        <dbReference type="SAM" id="MobiDB-lite"/>
    </source>
</evidence>
<proteinExistence type="predicted"/>
<dbReference type="PANTHER" id="PTHR11125:SF7">
    <property type="entry name" value="TRANSCRIPTION ELONGATION FACTOR SPT5"/>
    <property type="match status" value="1"/>
</dbReference>
<feature type="compositionally biased region" description="Acidic residues" evidence="1">
    <location>
        <begin position="59"/>
        <end position="77"/>
    </location>
</feature>
<protein>
    <recommendedName>
        <fullName evidence="2">KOW domain-containing protein</fullName>
    </recommendedName>
</protein>
<dbReference type="OrthoDB" id="3048815at2759"/>
<dbReference type="InterPro" id="IPR005825">
    <property type="entry name" value="Ribosomal_uL24_CS"/>
</dbReference>
<dbReference type="GO" id="GO:0003735">
    <property type="term" value="F:structural constituent of ribosome"/>
    <property type="evidence" value="ECO:0007669"/>
    <property type="project" value="InterPro"/>
</dbReference>
<dbReference type="GO" id="GO:0006357">
    <property type="term" value="P:regulation of transcription by RNA polymerase II"/>
    <property type="evidence" value="ECO:0007669"/>
    <property type="project" value="InterPro"/>
</dbReference>
<feature type="region of interest" description="Disordered" evidence="1">
    <location>
        <begin position="651"/>
        <end position="670"/>
    </location>
</feature>
<sequence length="1177" mass="133160">MASELALTAFSSPLRCSVSLLAVMPSRNPFLDLEAYGSDDDDFLEESPSGYDHEATGAGDEDEGEREGSGEVEEEEAGTLQSKDGEDFEDEDFPETFGPALFDSMEKRYNPEALARLKMVSPVLLPSNDDLLDKPTLHQDLIAKALLLSERKPIFWRVRCIKGKETELVYDIMAHFQPSAHTVASRCIETFTRYQAGTRQDLEEALKDVLKVNTLPTEFLDQIDEAVAHRAQVLPLVPEQNPRDLEPTRPESDNRPERAFEFLLSYAHAESMTIPEAEKGIASILEVDPIPPLWSTAIGKATLEPDADVNEAVQALHAMKSDLVPSTASNVPLPPSLPSTSNVLRSDTSTAKDTLLSATWSDIENSYHVFSAFSVPGITGSVYLEAFLGKDPQNARVVQFLRQHPAVIKVGDVRLDRQSEKYQQRVWLQPVSPQDVADLLTMSHPSIKPLEWVRVTRGLYKDDVGLVVRRETSTSLRRLAILLVPRLHRNENPPPPRPPHPNHPLARAEKSASGSTSSQAIVASTASASSFQHLQEDRPGVEHHPKKRKRDKERAPQCLFDASLWPEGDGKHAWKQLGHKCYEMAGDRFEHGLLLTYFTYTSVTDIDVLMDMSTRRLFQASTHPLIQRVHMPLSENWVFLPEESVEVIHGAPLTDQEKQDRSQPQKTYRKTGRIDQVECDRCLIHFDDYDDDPYEEKPLRIDVEETDVWISKTNLRKKINIGDHVEVLAGDFRGRHGFVLSNWGLEVDIVDMGSEHKEPFNVVVNSCRITQARNDVTIPWLNRRVTVIRGPYFNYTGLVCDVIPPASNGPTMLDVSLVNLSHMVHIRHDDVLDTYANVPLCKVIPLQPHQQAFQQASWTLTYAPTVSRPAIDAQGRPLPPQEYFAQQHRPPVPWIDKPVMVIKGLIKNRGIVKDVELYHRFKSGMRVWVEFDFISAELGANPRQWICYGWVRDPTTGLPLHARYPLGQRDARYWRPLKPIRAVSVPAPRSADQTQQLVSRTPPHLTQDFVDPFHWILDSRLDGKSFLACWEPLDHSESAIKDVVVTPDGQLNRVWVEKSSRHGPQRWKALPQEVSLPADPQRPIKPPTNTRPLLVVRGEHTGKHIRQIYFKSQKGTTERLITASVFEPWGTLEEHRVEDHIVVRGEDCATVPSDPNKGRFEALMMSLKQIARQKRQR</sequence>
<feature type="compositionally biased region" description="Basic and acidic residues" evidence="1">
    <location>
        <begin position="534"/>
        <end position="543"/>
    </location>
</feature>
<dbReference type="InterPro" id="IPR005824">
    <property type="entry name" value="KOW"/>
</dbReference>
<feature type="region of interest" description="Disordered" evidence="1">
    <location>
        <begin position="35"/>
        <end position="95"/>
    </location>
</feature>
<dbReference type="AlphaFoldDB" id="A0A4S8KWM7"/>
<gene>
    <name evidence="3" type="ORF">K435DRAFT_874900</name>
</gene>
<dbReference type="SMART" id="SM00739">
    <property type="entry name" value="KOW"/>
    <property type="match status" value="3"/>
</dbReference>
<dbReference type="GO" id="GO:0006412">
    <property type="term" value="P:translation"/>
    <property type="evidence" value="ECO:0007669"/>
    <property type="project" value="InterPro"/>
</dbReference>
<accession>A0A4S8KWM7</accession>
<dbReference type="PROSITE" id="PS01108">
    <property type="entry name" value="RIBOSOMAL_L24"/>
    <property type="match status" value="1"/>
</dbReference>
<name>A0A4S8KWM7_DENBC</name>
<dbReference type="Proteomes" id="UP000297245">
    <property type="component" value="Unassembled WGS sequence"/>
</dbReference>
<feature type="domain" description="KOW" evidence="2">
    <location>
        <begin position="446"/>
        <end position="473"/>
    </location>
</feature>
<dbReference type="GO" id="GO:0032784">
    <property type="term" value="P:regulation of DNA-templated transcription elongation"/>
    <property type="evidence" value="ECO:0007669"/>
    <property type="project" value="InterPro"/>
</dbReference>
<organism evidence="3 4">
    <name type="scientific">Dendrothele bispora (strain CBS 962.96)</name>
    <dbReference type="NCBI Taxonomy" id="1314807"/>
    <lineage>
        <taxon>Eukaryota</taxon>
        <taxon>Fungi</taxon>
        <taxon>Dikarya</taxon>
        <taxon>Basidiomycota</taxon>
        <taxon>Agaricomycotina</taxon>
        <taxon>Agaricomycetes</taxon>
        <taxon>Agaricomycetidae</taxon>
        <taxon>Agaricales</taxon>
        <taxon>Agaricales incertae sedis</taxon>
        <taxon>Dendrothele</taxon>
    </lineage>
</organism>
<dbReference type="InterPro" id="IPR039659">
    <property type="entry name" value="SPT5"/>
</dbReference>
<keyword evidence="4" id="KW-1185">Reference proteome</keyword>
<feature type="region of interest" description="Disordered" evidence="1">
    <location>
        <begin position="487"/>
        <end position="554"/>
    </location>
</feature>
<dbReference type="GO" id="GO:0005840">
    <property type="term" value="C:ribosome"/>
    <property type="evidence" value="ECO:0007669"/>
    <property type="project" value="InterPro"/>
</dbReference>
<feature type="compositionally biased region" description="Pro residues" evidence="1">
    <location>
        <begin position="492"/>
        <end position="502"/>
    </location>
</feature>
<feature type="domain" description="KOW" evidence="2">
    <location>
        <begin position="778"/>
        <end position="805"/>
    </location>
</feature>